<name>A0A0S4KFR7_BODSA</name>
<dbReference type="EMBL" id="CYKH01000042">
    <property type="protein sequence ID" value="CUI11050.1"/>
    <property type="molecule type" value="Genomic_DNA"/>
</dbReference>
<organism evidence="2 3">
    <name type="scientific">Bodo saltans</name>
    <name type="common">Flagellated protozoan</name>
    <dbReference type="NCBI Taxonomy" id="75058"/>
    <lineage>
        <taxon>Eukaryota</taxon>
        <taxon>Discoba</taxon>
        <taxon>Euglenozoa</taxon>
        <taxon>Kinetoplastea</taxon>
        <taxon>Metakinetoplastina</taxon>
        <taxon>Eubodonida</taxon>
        <taxon>Bodonidae</taxon>
        <taxon>Bodo</taxon>
    </lineage>
</organism>
<sequence length="530" mass="58524">MFELQQYEVSPSPRSMQCCPICHPQGKSVGGATAHREHCVAQTAKECVDLVHPLHSLTDTAALLRRIEEIELRLTTTRIETQTSPPPIRGTSPSHHVSLQRELFVRVDHISVCETEDEGPDLHQKSSRSPPVTGRSPSPMDIQRISTSRGTTSPPPCELVDESTGTETRPSVDRGCGDSLAQSLISHIPPPPMSSPAEATPSLSPPRGPNAIPTTSIESVVLGSILRERFSGYHEASSNLYDATTLRKYDLLSTASNAIFVQTQAEFVALRRGAERAQRDVRLSQCLATVSRMEELTSDHNAAIARWFEESVTRATMEWTRSAQRRLSIERAQTSAERTIVHEVVPKSSSNSSIVELNQHHHRQLSEDPVDSDNGEPIEPRNAVPRQPTPVGIRKRSASIQTPPIRAPVVVKRVSTVLTKHHHHDATQYSAIKRRTSNGSILQPPWNGSTSLLGDALPQARSSSAPRKRSSYAENFALSTASRARLGVEEPTSSFLESATPRYQVRFAGTAHHHRHARCHDHWCEDLDLH</sequence>
<feature type="region of interest" description="Disordered" evidence="1">
    <location>
        <begin position="357"/>
        <end position="398"/>
    </location>
</feature>
<dbReference type="Proteomes" id="UP000051952">
    <property type="component" value="Unassembled WGS sequence"/>
</dbReference>
<gene>
    <name evidence="2" type="ORF">BSAL_50495</name>
</gene>
<reference evidence="3" key="1">
    <citation type="submission" date="2015-09" db="EMBL/GenBank/DDBJ databases">
        <authorList>
            <consortium name="Pathogen Informatics"/>
        </authorList>
    </citation>
    <scope>NUCLEOTIDE SEQUENCE [LARGE SCALE GENOMIC DNA]</scope>
    <source>
        <strain evidence="3">Lake Konstanz</strain>
    </source>
</reference>
<dbReference type="VEuPathDB" id="TriTrypDB:BSAL_50495"/>
<evidence type="ECO:0000313" key="3">
    <source>
        <dbReference type="Proteomes" id="UP000051952"/>
    </source>
</evidence>
<protein>
    <submittedName>
        <fullName evidence="2">Uncharacterized protein</fullName>
    </submittedName>
</protein>
<keyword evidence="3" id="KW-1185">Reference proteome</keyword>
<dbReference type="AlphaFoldDB" id="A0A0S4KFR7"/>
<accession>A0A0S4KFR7</accession>
<evidence type="ECO:0000313" key="2">
    <source>
        <dbReference type="EMBL" id="CUI11050.1"/>
    </source>
</evidence>
<evidence type="ECO:0000256" key="1">
    <source>
        <dbReference type="SAM" id="MobiDB-lite"/>
    </source>
</evidence>
<feature type="region of interest" description="Disordered" evidence="1">
    <location>
        <begin position="115"/>
        <end position="214"/>
    </location>
</feature>
<proteinExistence type="predicted"/>